<accession>A0A917M6E5</accession>
<keyword evidence="7" id="KW-0240">DNA-directed RNA polymerase</keyword>
<keyword evidence="8" id="KW-1185">Reference proteome</keyword>
<dbReference type="GO" id="GO:0006352">
    <property type="term" value="P:DNA-templated transcription initiation"/>
    <property type="evidence" value="ECO:0007669"/>
    <property type="project" value="InterPro"/>
</dbReference>
<feature type="domain" description="RNA polymerase sigma factor 70 region 4 type 2" evidence="6">
    <location>
        <begin position="137"/>
        <end position="188"/>
    </location>
</feature>
<reference evidence="7" key="1">
    <citation type="journal article" date="2014" name="Int. J. Syst. Evol. Microbiol.">
        <title>Complete genome sequence of Corynebacterium casei LMG S-19264T (=DSM 44701T), isolated from a smear-ripened cheese.</title>
        <authorList>
            <consortium name="US DOE Joint Genome Institute (JGI-PGF)"/>
            <person name="Walter F."/>
            <person name="Albersmeier A."/>
            <person name="Kalinowski J."/>
            <person name="Ruckert C."/>
        </authorList>
    </citation>
    <scope>NUCLEOTIDE SEQUENCE</scope>
    <source>
        <strain evidence="7">CGMCC 1.12195</strain>
    </source>
</reference>
<dbReference type="Pfam" id="PF08281">
    <property type="entry name" value="Sigma70_r4_2"/>
    <property type="match status" value="1"/>
</dbReference>
<evidence type="ECO:0000313" key="7">
    <source>
        <dbReference type="EMBL" id="GGG80346.1"/>
    </source>
</evidence>
<protein>
    <submittedName>
        <fullName evidence="7">DNA-directed RNA polymerase sigma-70 factor</fullName>
    </submittedName>
</protein>
<dbReference type="Gene3D" id="1.10.10.10">
    <property type="entry name" value="Winged helix-like DNA-binding domain superfamily/Winged helix DNA-binding domain"/>
    <property type="match status" value="1"/>
</dbReference>
<sequence length="203" mass="23154">MPCNLFAYLTVILINTPQLEQTVILDGLYEGCKTGSRQAQEKLYHAMAPQLLGVCMRYAQSTFEAEDMLQTGFIKVFGSIDSYRGEGSFEGWIRRIIVNTAIETYRRNSRNGQQVEIDEVYDNAQHTFSMDSLECDDLLRLIQALPEGYRIVFNMYALEGFSHKEIAATLRISEGASKSQLSRARAWLKERIKQREGGTHEPK</sequence>
<dbReference type="SUPFAM" id="SSF88946">
    <property type="entry name" value="Sigma2 domain of RNA polymerase sigma factors"/>
    <property type="match status" value="1"/>
</dbReference>
<dbReference type="EMBL" id="BMER01000001">
    <property type="protein sequence ID" value="GGG80346.1"/>
    <property type="molecule type" value="Genomic_DNA"/>
</dbReference>
<dbReference type="Pfam" id="PF04542">
    <property type="entry name" value="Sigma70_r2"/>
    <property type="match status" value="1"/>
</dbReference>
<dbReference type="InterPro" id="IPR036388">
    <property type="entry name" value="WH-like_DNA-bd_sf"/>
</dbReference>
<dbReference type="PANTHER" id="PTHR43133">
    <property type="entry name" value="RNA POLYMERASE ECF-TYPE SIGMA FACTO"/>
    <property type="match status" value="1"/>
</dbReference>
<dbReference type="GO" id="GO:0000428">
    <property type="term" value="C:DNA-directed RNA polymerase complex"/>
    <property type="evidence" value="ECO:0007669"/>
    <property type="project" value="UniProtKB-KW"/>
</dbReference>
<name>A0A917M6E5_9SPHI</name>
<dbReference type="InterPro" id="IPR013324">
    <property type="entry name" value="RNA_pol_sigma_r3/r4-like"/>
</dbReference>
<dbReference type="InterPro" id="IPR013249">
    <property type="entry name" value="RNA_pol_sigma70_r4_t2"/>
</dbReference>
<evidence type="ECO:0000259" key="5">
    <source>
        <dbReference type="Pfam" id="PF04542"/>
    </source>
</evidence>
<dbReference type="GO" id="GO:0003677">
    <property type="term" value="F:DNA binding"/>
    <property type="evidence" value="ECO:0007669"/>
    <property type="project" value="InterPro"/>
</dbReference>
<comment type="caution">
    <text evidence="7">The sequence shown here is derived from an EMBL/GenBank/DDBJ whole genome shotgun (WGS) entry which is preliminary data.</text>
</comment>
<dbReference type="AlphaFoldDB" id="A0A917M6E5"/>
<evidence type="ECO:0000313" key="8">
    <source>
        <dbReference type="Proteomes" id="UP000660862"/>
    </source>
</evidence>
<dbReference type="CDD" id="cd06171">
    <property type="entry name" value="Sigma70_r4"/>
    <property type="match status" value="1"/>
</dbReference>
<organism evidence="7 8">
    <name type="scientific">Parapedobacter pyrenivorans</name>
    <dbReference type="NCBI Taxonomy" id="1305674"/>
    <lineage>
        <taxon>Bacteria</taxon>
        <taxon>Pseudomonadati</taxon>
        <taxon>Bacteroidota</taxon>
        <taxon>Sphingobacteriia</taxon>
        <taxon>Sphingobacteriales</taxon>
        <taxon>Sphingobacteriaceae</taxon>
        <taxon>Parapedobacter</taxon>
    </lineage>
</organism>
<dbReference type="SUPFAM" id="SSF88659">
    <property type="entry name" value="Sigma3 and sigma4 domains of RNA polymerase sigma factors"/>
    <property type="match status" value="1"/>
</dbReference>
<evidence type="ECO:0000259" key="6">
    <source>
        <dbReference type="Pfam" id="PF08281"/>
    </source>
</evidence>
<dbReference type="InterPro" id="IPR013325">
    <property type="entry name" value="RNA_pol_sigma_r2"/>
</dbReference>
<dbReference type="Proteomes" id="UP000660862">
    <property type="component" value="Unassembled WGS sequence"/>
</dbReference>
<gene>
    <name evidence="7" type="ORF">GCM10007415_10980</name>
</gene>
<proteinExistence type="inferred from homology"/>
<evidence type="ECO:0000256" key="3">
    <source>
        <dbReference type="ARBA" id="ARBA00023082"/>
    </source>
</evidence>
<reference evidence="7" key="2">
    <citation type="submission" date="2020-09" db="EMBL/GenBank/DDBJ databases">
        <authorList>
            <person name="Sun Q."/>
            <person name="Zhou Y."/>
        </authorList>
    </citation>
    <scope>NUCLEOTIDE SEQUENCE</scope>
    <source>
        <strain evidence="7">CGMCC 1.12195</strain>
    </source>
</reference>
<dbReference type="Gene3D" id="1.10.1740.10">
    <property type="match status" value="1"/>
</dbReference>
<evidence type="ECO:0000256" key="4">
    <source>
        <dbReference type="ARBA" id="ARBA00023163"/>
    </source>
</evidence>
<keyword evidence="2" id="KW-0805">Transcription regulation</keyword>
<dbReference type="PANTHER" id="PTHR43133:SF46">
    <property type="entry name" value="RNA POLYMERASE SIGMA-70 FACTOR ECF SUBFAMILY"/>
    <property type="match status" value="1"/>
</dbReference>
<comment type="similarity">
    <text evidence="1">Belongs to the sigma-70 factor family. ECF subfamily.</text>
</comment>
<dbReference type="InterPro" id="IPR014284">
    <property type="entry name" value="RNA_pol_sigma-70_dom"/>
</dbReference>
<keyword evidence="4" id="KW-0804">Transcription</keyword>
<keyword evidence="3" id="KW-0731">Sigma factor</keyword>
<evidence type="ECO:0000256" key="2">
    <source>
        <dbReference type="ARBA" id="ARBA00023015"/>
    </source>
</evidence>
<dbReference type="NCBIfam" id="TIGR02937">
    <property type="entry name" value="sigma70-ECF"/>
    <property type="match status" value="1"/>
</dbReference>
<dbReference type="GO" id="GO:0016987">
    <property type="term" value="F:sigma factor activity"/>
    <property type="evidence" value="ECO:0007669"/>
    <property type="project" value="UniProtKB-KW"/>
</dbReference>
<dbReference type="InterPro" id="IPR007627">
    <property type="entry name" value="RNA_pol_sigma70_r2"/>
</dbReference>
<dbReference type="InterPro" id="IPR039425">
    <property type="entry name" value="RNA_pol_sigma-70-like"/>
</dbReference>
<evidence type="ECO:0000256" key="1">
    <source>
        <dbReference type="ARBA" id="ARBA00010641"/>
    </source>
</evidence>
<feature type="domain" description="RNA polymerase sigma-70 region 2" evidence="5">
    <location>
        <begin position="43"/>
        <end position="110"/>
    </location>
</feature>